<accession>A0ABQ8J8I4</accession>
<sequence length="155" mass="18697">MNYNSLILFDSKNNLKLVLYETEYFVEYTKTFKNPANIIMISDDQTTAFALTHLLNDSMFSMETIFNDNNNNKEENLLFYLHINSKNPKQFQITKNYRNNKLSVDDENYSRKKMQEIFVQYEYRYGFMQTFVDDNDKFKEIVFLFSNKQEKNSII</sequence>
<organism evidence="1 2">
    <name type="scientific">Dermatophagoides pteronyssinus</name>
    <name type="common">European house dust mite</name>
    <dbReference type="NCBI Taxonomy" id="6956"/>
    <lineage>
        <taxon>Eukaryota</taxon>
        <taxon>Metazoa</taxon>
        <taxon>Ecdysozoa</taxon>
        <taxon>Arthropoda</taxon>
        <taxon>Chelicerata</taxon>
        <taxon>Arachnida</taxon>
        <taxon>Acari</taxon>
        <taxon>Acariformes</taxon>
        <taxon>Sarcoptiformes</taxon>
        <taxon>Astigmata</taxon>
        <taxon>Psoroptidia</taxon>
        <taxon>Analgoidea</taxon>
        <taxon>Pyroglyphidae</taxon>
        <taxon>Dermatophagoidinae</taxon>
        <taxon>Dermatophagoides</taxon>
    </lineage>
</organism>
<dbReference type="EMBL" id="NJHN03000062">
    <property type="protein sequence ID" value="KAH9418881.1"/>
    <property type="molecule type" value="Genomic_DNA"/>
</dbReference>
<gene>
    <name evidence="1" type="ORF">DERP_004207</name>
</gene>
<protein>
    <submittedName>
        <fullName evidence="1">Uncharacterized protein</fullName>
    </submittedName>
</protein>
<keyword evidence="2" id="KW-1185">Reference proteome</keyword>
<reference evidence="1 2" key="2">
    <citation type="journal article" date="2022" name="Mol. Biol. Evol.">
        <title>Comparative Genomics Reveals Insights into the Divergent Evolution of Astigmatic Mites and Household Pest Adaptations.</title>
        <authorList>
            <person name="Xiong Q."/>
            <person name="Wan A.T."/>
            <person name="Liu X."/>
            <person name="Fung C.S."/>
            <person name="Xiao X."/>
            <person name="Malainual N."/>
            <person name="Hou J."/>
            <person name="Wang L."/>
            <person name="Wang M."/>
            <person name="Yang K.Y."/>
            <person name="Cui Y."/>
            <person name="Leung E.L."/>
            <person name="Nong W."/>
            <person name="Shin S.K."/>
            <person name="Au S.W."/>
            <person name="Jeong K.Y."/>
            <person name="Chew F.T."/>
            <person name="Hui J.H."/>
            <person name="Leung T.F."/>
            <person name="Tungtrongchitr A."/>
            <person name="Zhong N."/>
            <person name="Liu Z."/>
            <person name="Tsui S.K."/>
        </authorList>
    </citation>
    <scope>NUCLEOTIDE SEQUENCE [LARGE SCALE GENOMIC DNA]</scope>
    <source>
        <strain evidence="1">Derp</strain>
    </source>
</reference>
<dbReference type="Proteomes" id="UP000887458">
    <property type="component" value="Unassembled WGS sequence"/>
</dbReference>
<comment type="caution">
    <text evidence="1">The sequence shown here is derived from an EMBL/GenBank/DDBJ whole genome shotgun (WGS) entry which is preliminary data.</text>
</comment>
<proteinExistence type="predicted"/>
<evidence type="ECO:0000313" key="2">
    <source>
        <dbReference type="Proteomes" id="UP000887458"/>
    </source>
</evidence>
<name>A0ABQ8J8I4_DERPT</name>
<reference evidence="1 2" key="1">
    <citation type="journal article" date="2018" name="J. Allergy Clin. Immunol.">
        <title>High-quality assembly of Dermatophagoides pteronyssinus genome and transcriptome reveals a wide range of novel allergens.</title>
        <authorList>
            <person name="Liu X.Y."/>
            <person name="Yang K.Y."/>
            <person name="Wang M.Q."/>
            <person name="Kwok J.S."/>
            <person name="Zeng X."/>
            <person name="Yang Z."/>
            <person name="Xiao X.J."/>
            <person name="Lau C.P."/>
            <person name="Li Y."/>
            <person name="Huang Z.M."/>
            <person name="Ba J.G."/>
            <person name="Yim A.K."/>
            <person name="Ouyang C.Y."/>
            <person name="Ngai S.M."/>
            <person name="Chan T.F."/>
            <person name="Leung E.L."/>
            <person name="Liu L."/>
            <person name="Liu Z.G."/>
            <person name="Tsui S.K."/>
        </authorList>
    </citation>
    <scope>NUCLEOTIDE SEQUENCE [LARGE SCALE GENOMIC DNA]</scope>
    <source>
        <strain evidence="1">Derp</strain>
    </source>
</reference>
<evidence type="ECO:0000313" key="1">
    <source>
        <dbReference type="EMBL" id="KAH9418881.1"/>
    </source>
</evidence>